<evidence type="ECO:0000313" key="2">
    <source>
        <dbReference type="EMBL" id="QKJ18251.1"/>
    </source>
</evidence>
<feature type="transmembrane region" description="Helical" evidence="1">
    <location>
        <begin position="6"/>
        <end position="23"/>
    </location>
</feature>
<dbReference type="RefSeq" id="WP_172988631.1">
    <property type="nucleotide sequence ID" value="NZ_CP054038.1"/>
</dbReference>
<accession>A0A7D4Q0L4</accession>
<gene>
    <name evidence="2" type="ORF">HQM25_01770</name>
</gene>
<dbReference type="EMBL" id="CP054038">
    <property type="protein sequence ID" value="QKJ18251.1"/>
    <property type="molecule type" value="Genomic_DNA"/>
</dbReference>
<protein>
    <submittedName>
        <fullName evidence="2">YgjV family protein</fullName>
    </submittedName>
</protein>
<organism evidence="2 3">
    <name type="scientific">Microbacterium hominis</name>
    <dbReference type="NCBI Taxonomy" id="162426"/>
    <lineage>
        <taxon>Bacteria</taxon>
        <taxon>Bacillati</taxon>
        <taxon>Actinomycetota</taxon>
        <taxon>Actinomycetes</taxon>
        <taxon>Micrococcales</taxon>
        <taxon>Microbacteriaceae</taxon>
        <taxon>Microbacterium</taxon>
    </lineage>
</organism>
<proteinExistence type="predicted"/>
<keyword evidence="1" id="KW-0812">Transmembrane</keyword>
<evidence type="ECO:0000313" key="3">
    <source>
        <dbReference type="Proteomes" id="UP000502498"/>
    </source>
</evidence>
<feature type="transmembrane region" description="Helical" evidence="1">
    <location>
        <begin position="30"/>
        <end position="46"/>
    </location>
</feature>
<keyword evidence="1" id="KW-0472">Membrane</keyword>
<evidence type="ECO:0000256" key="1">
    <source>
        <dbReference type="SAM" id="Phobius"/>
    </source>
</evidence>
<dbReference type="AlphaFoldDB" id="A0A7D4Q0L4"/>
<sequence length="108" mass="11475">MSAWIEVAGWLGSVLLVVSLLQGRMMRLRVLNLIAALALVGYNVAVETWPMVGMNAAVAVIDVFFIVKLRQQSRAAGSTDAGRGHGHGETYAVDIGGREPAVAVTTVR</sequence>
<reference evidence="2 3" key="1">
    <citation type="submission" date="2020-05" db="EMBL/GenBank/DDBJ databases">
        <title>Strain PA2F3 complete genome.</title>
        <authorList>
            <person name="Kim Y.-S."/>
            <person name="Kim S.-J."/>
            <person name="Jung H.-k."/>
            <person name="Kim S.-E."/>
            <person name="Kim K.-H."/>
        </authorList>
    </citation>
    <scope>NUCLEOTIDE SEQUENCE [LARGE SCALE GENOMIC DNA]</scope>
    <source>
        <strain evidence="2 3">PA2F3</strain>
    </source>
</reference>
<name>A0A7D4Q0L4_9MICO</name>
<feature type="transmembrane region" description="Helical" evidence="1">
    <location>
        <begin position="52"/>
        <end position="69"/>
    </location>
</feature>
<dbReference type="Proteomes" id="UP000502498">
    <property type="component" value="Chromosome"/>
</dbReference>
<keyword evidence="1" id="KW-1133">Transmembrane helix</keyword>